<sequence length="156" mass="17602">MTTARPHIRPFRDRRGRGARGPLLPQQSPRFRSRSELFDAAVLEAYAPLQNSYARELSGVDIAVDTVPRMRLRADMTVLPDEIIADGPVPLGRLLPAGVDVRGRPTRARFVVFRMPIEERTTNHAERAELLSTVLTALVATYLNVEPQDIDSRFNW</sequence>
<proteinExistence type="predicted"/>
<dbReference type="AlphaFoldDB" id="A0A540R8X7"/>
<dbReference type="Gene3D" id="3.30.2010.20">
    <property type="match status" value="1"/>
</dbReference>
<dbReference type="SUPFAM" id="SSF55486">
    <property type="entry name" value="Metalloproteases ('zincins'), catalytic domain"/>
    <property type="match status" value="1"/>
</dbReference>
<evidence type="ECO:0000313" key="3">
    <source>
        <dbReference type="Proteomes" id="UP000318080"/>
    </source>
</evidence>
<keyword evidence="3" id="KW-1185">Reference proteome</keyword>
<comment type="caution">
    <text evidence="2">The sequence shown here is derived from an EMBL/GenBank/DDBJ whole genome shotgun (WGS) entry which is preliminary data.</text>
</comment>
<feature type="region of interest" description="Disordered" evidence="1">
    <location>
        <begin position="1"/>
        <end position="28"/>
    </location>
</feature>
<gene>
    <name evidence="2" type="ORF">EJK80_03465</name>
</gene>
<dbReference type="STRING" id="1686286.GCA_900092335_00899"/>
<reference evidence="2 3" key="1">
    <citation type="submission" date="2019-06" db="EMBL/GenBank/DDBJ databases">
        <title>Draft genome of C. phoceense Strain 272.</title>
        <authorList>
            <person name="Pacheco L.G.C."/>
            <person name="Barberis C.M."/>
            <person name="Almuzara M.N."/>
            <person name="Traglia G.M."/>
            <person name="Santos C.S."/>
            <person name="Rocha D.J.P.G."/>
            <person name="Aguiar E.R.G.R."/>
            <person name="Vay C.A."/>
        </authorList>
    </citation>
    <scope>NUCLEOTIDE SEQUENCE [LARGE SCALE GENOMIC DNA]</scope>
    <source>
        <strain evidence="2 3">272</strain>
    </source>
</reference>
<dbReference type="EMBL" id="VHIR01000003">
    <property type="protein sequence ID" value="TQE44200.1"/>
    <property type="molecule type" value="Genomic_DNA"/>
</dbReference>
<dbReference type="CDD" id="cd12954">
    <property type="entry name" value="MMP_TTHA0227_like_1"/>
    <property type="match status" value="1"/>
</dbReference>
<dbReference type="InterPro" id="IPR038555">
    <property type="entry name" value="Zincin_1_sf"/>
</dbReference>
<dbReference type="RefSeq" id="WP_066485330.1">
    <property type="nucleotide sequence ID" value="NZ_JADPQA010000009.1"/>
</dbReference>
<dbReference type="Proteomes" id="UP000318080">
    <property type="component" value="Unassembled WGS sequence"/>
</dbReference>
<organism evidence="2 3">
    <name type="scientific">Corynebacterium phoceense</name>
    <dbReference type="NCBI Taxonomy" id="1686286"/>
    <lineage>
        <taxon>Bacteria</taxon>
        <taxon>Bacillati</taxon>
        <taxon>Actinomycetota</taxon>
        <taxon>Actinomycetes</taxon>
        <taxon>Mycobacteriales</taxon>
        <taxon>Corynebacteriaceae</taxon>
        <taxon>Corynebacterium</taxon>
    </lineage>
</organism>
<accession>A0A540R8X7</accession>
<evidence type="ECO:0000256" key="1">
    <source>
        <dbReference type="SAM" id="MobiDB-lite"/>
    </source>
</evidence>
<evidence type="ECO:0000313" key="2">
    <source>
        <dbReference type="EMBL" id="TQE44200.1"/>
    </source>
</evidence>
<feature type="compositionally biased region" description="Basic residues" evidence="1">
    <location>
        <begin position="1"/>
        <end position="18"/>
    </location>
</feature>
<protein>
    <submittedName>
        <fullName evidence="2">Metallopeptidase family protein</fullName>
    </submittedName>
</protein>
<name>A0A540R8X7_9CORY</name>
<dbReference type="GeneID" id="79852202"/>